<dbReference type="OrthoDB" id="5866416at2759"/>
<feature type="compositionally biased region" description="Low complexity" evidence="1">
    <location>
        <begin position="30"/>
        <end position="44"/>
    </location>
</feature>
<dbReference type="EMBL" id="JOJR01002651">
    <property type="protein sequence ID" value="RCN28393.1"/>
    <property type="molecule type" value="Genomic_DNA"/>
</dbReference>
<proteinExistence type="predicted"/>
<gene>
    <name evidence="2" type="ORF">ANCCAN_25865</name>
</gene>
<name>A0A368F8F8_ANCCA</name>
<evidence type="ECO:0000256" key="1">
    <source>
        <dbReference type="SAM" id="MobiDB-lite"/>
    </source>
</evidence>
<accession>A0A368F8F8</accession>
<feature type="non-terminal residue" evidence="2">
    <location>
        <position position="1"/>
    </location>
</feature>
<dbReference type="AlphaFoldDB" id="A0A368F8F8"/>
<feature type="compositionally biased region" description="Basic and acidic residues" evidence="1">
    <location>
        <begin position="47"/>
        <end position="62"/>
    </location>
</feature>
<organism evidence="2 3">
    <name type="scientific">Ancylostoma caninum</name>
    <name type="common">Dog hookworm</name>
    <dbReference type="NCBI Taxonomy" id="29170"/>
    <lineage>
        <taxon>Eukaryota</taxon>
        <taxon>Metazoa</taxon>
        <taxon>Ecdysozoa</taxon>
        <taxon>Nematoda</taxon>
        <taxon>Chromadorea</taxon>
        <taxon>Rhabditida</taxon>
        <taxon>Rhabditina</taxon>
        <taxon>Rhabditomorpha</taxon>
        <taxon>Strongyloidea</taxon>
        <taxon>Ancylostomatidae</taxon>
        <taxon>Ancylostomatinae</taxon>
        <taxon>Ancylostoma</taxon>
    </lineage>
</organism>
<evidence type="ECO:0000313" key="3">
    <source>
        <dbReference type="Proteomes" id="UP000252519"/>
    </source>
</evidence>
<sequence length="124" mass="13796">LPLGFPTRRSKTAPAALPQESSSSNEEVFTSITTPTTPTSRVTTQESEPKTATEGSTKEQQRKLRRERRSVLPAQQRPSERISFAALGRMILQRTGVPISHYEPLTALQGTCLLVIRFHFAFSL</sequence>
<feature type="region of interest" description="Disordered" evidence="1">
    <location>
        <begin position="1"/>
        <end position="78"/>
    </location>
</feature>
<feature type="compositionally biased region" description="Polar residues" evidence="1">
    <location>
        <begin position="19"/>
        <end position="28"/>
    </location>
</feature>
<dbReference type="STRING" id="29170.A0A368F8F8"/>
<keyword evidence="3" id="KW-1185">Reference proteome</keyword>
<dbReference type="Proteomes" id="UP000252519">
    <property type="component" value="Unassembled WGS sequence"/>
</dbReference>
<comment type="caution">
    <text evidence="2">The sequence shown here is derived from an EMBL/GenBank/DDBJ whole genome shotgun (WGS) entry which is preliminary data.</text>
</comment>
<protein>
    <submittedName>
        <fullName evidence="2">Uncharacterized protein</fullName>
    </submittedName>
</protein>
<reference evidence="2 3" key="1">
    <citation type="submission" date="2014-10" db="EMBL/GenBank/DDBJ databases">
        <title>Draft genome of the hookworm Ancylostoma caninum.</title>
        <authorList>
            <person name="Mitreva M."/>
        </authorList>
    </citation>
    <scope>NUCLEOTIDE SEQUENCE [LARGE SCALE GENOMIC DNA]</scope>
    <source>
        <strain evidence="2 3">Baltimore</strain>
    </source>
</reference>
<evidence type="ECO:0000313" key="2">
    <source>
        <dbReference type="EMBL" id="RCN28393.1"/>
    </source>
</evidence>